<dbReference type="InterPro" id="IPR027461">
    <property type="entry name" value="Carboxypeptidase_A_C_sf"/>
</dbReference>
<reference evidence="6" key="1">
    <citation type="journal article" date="2019" name="Int. J. Syst. Evol. Microbiol.">
        <title>The Global Catalogue of Microorganisms (GCM) 10K type strain sequencing project: providing services to taxonomists for standard genome sequencing and annotation.</title>
        <authorList>
            <consortium name="The Broad Institute Genomics Platform"/>
            <consortium name="The Broad Institute Genome Sequencing Center for Infectious Disease"/>
            <person name="Wu L."/>
            <person name="Ma J."/>
        </authorList>
    </citation>
    <scope>NUCLEOTIDE SEQUENCE [LARGE SCALE GENOMIC DNA]</scope>
    <source>
        <strain evidence="6">CCUG 49339</strain>
    </source>
</reference>
<evidence type="ECO:0000259" key="3">
    <source>
        <dbReference type="Pfam" id="PF02016"/>
    </source>
</evidence>
<proteinExistence type="inferred from homology"/>
<dbReference type="PANTHER" id="PTHR30237:SF6">
    <property type="entry name" value="CARBOXYPEPTIDASE YOCD-RELATED"/>
    <property type="match status" value="1"/>
</dbReference>
<feature type="domain" description="LD-carboxypeptidase C-terminal" evidence="4">
    <location>
        <begin position="198"/>
        <end position="313"/>
    </location>
</feature>
<dbReference type="Gene3D" id="3.40.50.10740">
    <property type="entry name" value="Class I glutamine amidotransferase-like"/>
    <property type="match status" value="1"/>
</dbReference>
<protein>
    <submittedName>
        <fullName evidence="5">S66 peptidase family protein</fullName>
        <ecNumber evidence="5">3.4.-.-</ecNumber>
    </submittedName>
</protein>
<dbReference type="RefSeq" id="WP_377929820.1">
    <property type="nucleotide sequence ID" value="NZ_JBHUEM010000045.1"/>
</dbReference>
<dbReference type="InterPro" id="IPR027478">
    <property type="entry name" value="LdcA_N"/>
</dbReference>
<evidence type="ECO:0000256" key="2">
    <source>
        <dbReference type="ARBA" id="ARBA00022801"/>
    </source>
</evidence>
<evidence type="ECO:0000259" key="4">
    <source>
        <dbReference type="Pfam" id="PF17676"/>
    </source>
</evidence>
<dbReference type="InterPro" id="IPR029062">
    <property type="entry name" value="Class_I_gatase-like"/>
</dbReference>
<dbReference type="Gene3D" id="3.50.30.60">
    <property type="entry name" value="LD-carboxypeptidase A C-terminal domain-like"/>
    <property type="match status" value="1"/>
</dbReference>
<dbReference type="CDD" id="cd07062">
    <property type="entry name" value="Peptidase_S66_mccF_like"/>
    <property type="match status" value="1"/>
</dbReference>
<organism evidence="5 6">
    <name type="scientific">Bacillus salitolerans</name>
    <dbReference type="NCBI Taxonomy" id="1437434"/>
    <lineage>
        <taxon>Bacteria</taxon>
        <taxon>Bacillati</taxon>
        <taxon>Bacillota</taxon>
        <taxon>Bacilli</taxon>
        <taxon>Bacillales</taxon>
        <taxon>Bacillaceae</taxon>
        <taxon>Bacillus</taxon>
    </lineage>
</organism>
<dbReference type="InterPro" id="IPR003507">
    <property type="entry name" value="S66_fam"/>
</dbReference>
<dbReference type="SUPFAM" id="SSF52317">
    <property type="entry name" value="Class I glutamine amidotransferase-like"/>
    <property type="match status" value="1"/>
</dbReference>
<feature type="domain" description="LD-carboxypeptidase N-terminal" evidence="3">
    <location>
        <begin position="12"/>
        <end position="131"/>
    </location>
</feature>
<dbReference type="PANTHER" id="PTHR30237">
    <property type="entry name" value="MURAMOYLTETRAPEPTIDE CARBOXYPEPTIDASE"/>
    <property type="match status" value="1"/>
</dbReference>
<gene>
    <name evidence="5" type="ORF">ACFSCX_17750</name>
</gene>
<dbReference type="Proteomes" id="UP001597214">
    <property type="component" value="Unassembled WGS sequence"/>
</dbReference>
<dbReference type="SUPFAM" id="SSF141986">
    <property type="entry name" value="LD-carboxypeptidase A C-terminal domain-like"/>
    <property type="match status" value="1"/>
</dbReference>
<keyword evidence="2 5" id="KW-0378">Hydrolase</keyword>
<comment type="similarity">
    <text evidence="1">Belongs to the peptidase S66 family.</text>
</comment>
<evidence type="ECO:0000256" key="1">
    <source>
        <dbReference type="ARBA" id="ARBA00010233"/>
    </source>
</evidence>
<dbReference type="Pfam" id="PF17676">
    <property type="entry name" value="Peptidase_S66C"/>
    <property type="match status" value="1"/>
</dbReference>
<comment type="caution">
    <text evidence="5">The sequence shown here is derived from an EMBL/GenBank/DDBJ whole genome shotgun (WGS) entry which is preliminary data.</text>
</comment>
<accession>A0ABW4LV78</accession>
<evidence type="ECO:0000313" key="5">
    <source>
        <dbReference type="EMBL" id="MFD1738371.1"/>
    </source>
</evidence>
<sequence>MIPKKLQRGDHIRVISPATSLAVITEEQRCIARKRFNELGISVSFSRHSEEMNSFGSSTIESRIEDLHEAFRDSSVNGILTTLGGFNSNQLLKYIDFELIQNNPKILCGYSDITALQTAIYKKTGVVTYSGPHFSTFSMKYGFEYTFEHFQRVLMQSNEPVSVTPSNEWSDDAWYLDQENRQFVKNDGWKIIQEGEAEGVVLGGNLCTLNLLQGTEFFPTLHDIILFIEDDYMTIPETFDRDLQSLLHVTSMEHQISAVVIGRFQQKSGMTMETLREIIHSKKELHDIPVIADVNFGHVSPIFTFPIGGRARLKVVDSSIGLTFTTF</sequence>
<dbReference type="InterPro" id="IPR040449">
    <property type="entry name" value="Peptidase_S66_N"/>
</dbReference>
<evidence type="ECO:0000313" key="6">
    <source>
        <dbReference type="Proteomes" id="UP001597214"/>
    </source>
</evidence>
<dbReference type="EMBL" id="JBHUEM010000045">
    <property type="protein sequence ID" value="MFD1738371.1"/>
    <property type="molecule type" value="Genomic_DNA"/>
</dbReference>
<dbReference type="PIRSF" id="PIRSF028757">
    <property type="entry name" value="LD-carboxypeptidase"/>
    <property type="match status" value="1"/>
</dbReference>
<dbReference type="EC" id="3.4.-.-" evidence="5"/>
<keyword evidence="6" id="KW-1185">Reference proteome</keyword>
<dbReference type="InterPro" id="IPR040921">
    <property type="entry name" value="Peptidase_S66C"/>
</dbReference>
<dbReference type="Pfam" id="PF02016">
    <property type="entry name" value="Peptidase_S66"/>
    <property type="match status" value="1"/>
</dbReference>
<dbReference type="GO" id="GO:0016787">
    <property type="term" value="F:hydrolase activity"/>
    <property type="evidence" value="ECO:0007669"/>
    <property type="project" value="UniProtKB-KW"/>
</dbReference>
<name>A0ABW4LV78_9BACI</name>